<dbReference type="Gene3D" id="3.40.50.720">
    <property type="entry name" value="NAD(P)-binding Rossmann-like Domain"/>
    <property type="match status" value="1"/>
</dbReference>
<dbReference type="EMBL" id="FTNV01000001">
    <property type="protein sequence ID" value="SIR97074.1"/>
    <property type="molecule type" value="Genomic_DNA"/>
</dbReference>
<sequence>MSASPYAALFEPVKIGPVTAPSRFYQVPHCSGMGHLRPQADAAMRGMKAAGGWGVVCNQETEIHPTSDLSPYPEGRLWDRDDIPALRLMTDAIHAHGALAGIELAHNGAHAANLMTRAPVLAPSEASIETLYPKQARMMDRTDICNLRAWHRQAAINAREAGFDIIYVYAGHEMVLPQHFMLPRLNQRSDEYGGSLENRVRLARELLEETKEAVGDTCAVAFRFAVDEMAGAGGMEAGGEGLEVIKMLADLPDLWDVNVSGWQNDSVTTRFQPEDGYQNSYIAAVKDITQRPVVGVGRLTSPDLMLSMVQKGIVDFIGAARPSIADPFLPAKIRDGRVEEIRECIGCNICVSSDTHAIPIRCTQNPTMGEEWRRGWHPEEIEPVEASGGALVIGAGPAGLECAMQLARRGMDVTLADAGEGMGGRVTREGTLSGLGAWTRVMEHRLYDLRQRGNVQMFTQSRLDADQVAELGLPHVFVATGARWRRDGVGRRHLEAFPVDAAMPILTPDDIMDGAAPPNGPVVIYDDEQIYMGGVLALHLAEAGRDVTLITPAAIVSPWTQMTLEQDRVQRGLIAAGVSTCTGRTMAQIGAGACTTHGIYGEAERTHDCASVVMVTGRARDTALYDALMAMREEGKIALETLQLIGDAAQPGLIADAVYSGHAAARALGQDAGAVEAAFFRREMTALS</sequence>
<dbReference type="GO" id="GO:0010181">
    <property type="term" value="F:FMN binding"/>
    <property type="evidence" value="ECO:0007669"/>
    <property type="project" value="InterPro"/>
</dbReference>
<dbReference type="Gene3D" id="3.20.20.70">
    <property type="entry name" value="Aldolase class I"/>
    <property type="match status" value="1"/>
</dbReference>
<keyword evidence="5" id="KW-0288">FMN</keyword>
<keyword evidence="8" id="KW-0408">Iron</keyword>
<evidence type="ECO:0000313" key="13">
    <source>
        <dbReference type="Proteomes" id="UP000186019"/>
    </source>
</evidence>
<evidence type="ECO:0000256" key="4">
    <source>
        <dbReference type="ARBA" id="ARBA00022630"/>
    </source>
</evidence>
<comment type="cofactor">
    <cofactor evidence="1">
        <name>FMN</name>
        <dbReference type="ChEBI" id="CHEBI:58210"/>
    </cofactor>
</comment>
<dbReference type="Gene3D" id="3.50.50.60">
    <property type="entry name" value="FAD/NAD(P)-binding domain"/>
    <property type="match status" value="1"/>
</dbReference>
<comment type="cofactor">
    <cofactor evidence="2">
        <name>[4Fe-4S] cluster</name>
        <dbReference type="ChEBI" id="CHEBI:49883"/>
    </cofactor>
</comment>
<dbReference type="RefSeq" id="WP_076531245.1">
    <property type="nucleotide sequence ID" value="NZ_FOAC01000001.1"/>
</dbReference>
<evidence type="ECO:0000256" key="8">
    <source>
        <dbReference type="ARBA" id="ARBA00023004"/>
    </source>
</evidence>
<dbReference type="SUPFAM" id="SSF51395">
    <property type="entry name" value="FMN-linked oxidoreductases"/>
    <property type="match status" value="1"/>
</dbReference>
<keyword evidence="6" id="KW-0479">Metal-binding</keyword>
<dbReference type="InterPro" id="IPR051793">
    <property type="entry name" value="NADH:flavin_oxidoreductase"/>
</dbReference>
<dbReference type="PANTHER" id="PTHR42917:SF2">
    <property type="entry name" value="2,4-DIENOYL-COA REDUCTASE [(2E)-ENOYL-COA-PRODUCING]"/>
    <property type="match status" value="1"/>
</dbReference>
<dbReference type="GO" id="GO:0051536">
    <property type="term" value="F:iron-sulfur cluster binding"/>
    <property type="evidence" value="ECO:0007669"/>
    <property type="project" value="UniProtKB-KW"/>
</dbReference>
<evidence type="ECO:0000256" key="5">
    <source>
        <dbReference type="ARBA" id="ARBA00022643"/>
    </source>
</evidence>
<dbReference type="Pfam" id="PF00724">
    <property type="entry name" value="Oxidored_FMN"/>
    <property type="match status" value="1"/>
</dbReference>
<organism evidence="12 13">
    <name type="scientific">Roseovarius nanhaiticus</name>
    <dbReference type="NCBI Taxonomy" id="573024"/>
    <lineage>
        <taxon>Bacteria</taxon>
        <taxon>Pseudomonadati</taxon>
        <taxon>Pseudomonadota</taxon>
        <taxon>Alphaproteobacteria</taxon>
        <taxon>Rhodobacterales</taxon>
        <taxon>Roseobacteraceae</taxon>
        <taxon>Roseovarius</taxon>
    </lineage>
</organism>
<keyword evidence="9" id="KW-0411">Iron-sulfur</keyword>
<evidence type="ECO:0000259" key="10">
    <source>
        <dbReference type="Pfam" id="PF00724"/>
    </source>
</evidence>
<name>A0A1N7F9U3_9RHOB</name>
<dbReference type="OrthoDB" id="9784632at2"/>
<feature type="domain" description="TMADH/DMDH/HD second alpha/beta" evidence="11">
    <location>
        <begin position="506"/>
        <end position="605"/>
    </location>
</feature>
<dbReference type="Pfam" id="PF13450">
    <property type="entry name" value="NAD_binding_8"/>
    <property type="match status" value="1"/>
</dbReference>
<dbReference type="SUPFAM" id="SSF51905">
    <property type="entry name" value="FAD/NAD(P)-binding domain"/>
    <property type="match status" value="1"/>
</dbReference>
<reference evidence="12 13" key="1">
    <citation type="submission" date="2017-01" db="EMBL/GenBank/DDBJ databases">
        <authorList>
            <person name="Mah S.A."/>
            <person name="Swanson W.J."/>
            <person name="Moy G.W."/>
            <person name="Vacquier V.D."/>
        </authorList>
    </citation>
    <scope>NUCLEOTIDE SEQUENCE [LARGE SCALE GENOMIC DNA]</scope>
    <source>
        <strain evidence="12 13">DSM 29590</strain>
    </source>
</reference>
<dbReference type="InterPro" id="IPR036188">
    <property type="entry name" value="FAD/NAD-bd_sf"/>
</dbReference>
<dbReference type="AlphaFoldDB" id="A0A1N7F9U3"/>
<comment type="similarity">
    <text evidence="3">In the N-terminal section; belongs to the NADH:flavin oxidoreductase/NADH oxidase family.</text>
</comment>
<evidence type="ECO:0000256" key="7">
    <source>
        <dbReference type="ARBA" id="ARBA00023002"/>
    </source>
</evidence>
<protein>
    <submittedName>
        <fullName evidence="12">Dimethylamine/trimethylamine dehydrogenase</fullName>
    </submittedName>
</protein>
<evidence type="ECO:0000256" key="3">
    <source>
        <dbReference type="ARBA" id="ARBA00011048"/>
    </source>
</evidence>
<feature type="domain" description="NADH:flavin oxidoreductase/NADH oxidase N-terminal" evidence="10">
    <location>
        <begin position="9"/>
        <end position="339"/>
    </location>
</feature>
<dbReference type="STRING" id="573024.SAMN05216208_1268"/>
<evidence type="ECO:0000313" key="12">
    <source>
        <dbReference type="EMBL" id="SIR97074.1"/>
    </source>
</evidence>
<dbReference type="InterPro" id="IPR054428">
    <property type="entry name" value="TMADH/DMDH/HD_second_a-b"/>
</dbReference>
<dbReference type="Pfam" id="PF22620">
    <property type="entry name" value="OYE-like_second_a-b"/>
    <property type="match status" value="1"/>
</dbReference>
<evidence type="ECO:0000256" key="2">
    <source>
        <dbReference type="ARBA" id="ARBA00001966"/>
    </source>
</evidence>
<evidence type="ECO:0000256" key="6">
    <source>
        <dbReference type="ARBA" id="ARBA00022723"/>
    </source>
</evidence>
<dbReference type="GO" id="GO:0046872">
    <property type="term" value="F:metal ion binding"/>
    <property type="evidence" value="ECO:0007669"/>
    <property type="project" value="UniProtKB-KW"/>
</dbReference>
<keyword evidence="4" id="KW-0285">Flavoprotein</keyword>
<proteinExistence type="inferred from homology"/>
<dbReference type="PANTHER" id="PTHR42917">
    <property type="entry name" value="2,4-DIENOYL-COA REDUCTASE"/>
    <property type="match status" value="1"/>
</dbReference>
<dbReference type="InterPro" id="IPR013785">
    <property type="entry name" value="Aldolase_TIM"/>
</dbReference>
<dbReference type="InterPro" id="IPR001155">
    <property type="entry name" value="OxRdtase_FMN_N"/>
</dbReference>
<evidence type="ECO:0000256" key="9">
    <source>
        <dbReference type="ARBA" id="ARBA00023014"/>
    </source>
</evidence>
<evidence type="ECO:0000259" key="11">
    <source>
        <dbReference type="Pfam" id="PF22620"/>
    </source>
</evidence>
<keyword evidence="7" id="KW-0560">Oxidoreductase</keyword>
<gene>
    <name evidence="12" type="ORF">SAMN05421666_0868</name>
</gene>
<dbReference type="Proteomes" id="UP000186019">
    <property type="component" value="Unassembled WGS sequence"/>
</dbReference>
<evidence type="ECO:0000256" key="1">
    <source>
        <dbReference type="ARBA" id="ARBA00001917"/>
    </source>
</evidence>
<dbReference type="GO" id="GO:0016491">
    <property type="term" value="F:oxidoreductase activity"/>
    <property type="evidence" value="ECO:0007669"/>
    <property type="project" value="UniProtKB-KW"/>
</dbReference>
<accession>A0A1N7F9U3</accession>
<keyword evidence="13" id="KW-1185">Reference proteome</keyword>